<proteinExistence type="predicted"/>
<protein>
    <submittedName>
        <fullName evidence="1">Flagellar biosynthetic protein FliP, Flagellar, Flagella, Cryo-EM, Export, Membrane</fullName>
    </submittedName>
</protein>
<dbReference type="EMBL" id="BK059105">
    <property type="protein sequence ID" value="DAE31181.1"/>
    <property type="molecule type" value="Genomic_DNA"/>
</dbReference>
<name>A0A8S5RJG8_9VIRU</name>
<keyword evidence="1" id="KW-0969">Cilium</keyword>
<evidence type="ECO:0000313" key="1">
    <source>
        <dbReference type="EMBL" id="DAE31181.1"/>
    </source>
</evidence>
<organism evidence="1">
    <name type="scientific">virus sp. ctML55</name>
    <dbReference type="NCBI Taxonomy" id="2827627"/>
    <lineage>
        <taxon>Viruses</taxon>
    </lineage>
</organism>
<sequence length="31" mass="3026">MGTIYIEGQFKSSAKPVKVVGGSIGGGSGVD</sequence>
<reference evidence="1" key="1">
    <citation type="journal article" date="2021" name="Proc. Natl. Acad. Sci. U.S.A.">
        <title>A Catalog of Tens of Thousands of Viruses from Human Metagenomes Reveals Hidden Associations with Chronic Diseases.</title>
        <authorList>
            <person name="Tisza M.J."/>
            <person name="Buck C.B."/>
        </authorList>
    </citation>
    <scope>NUCLEOTIDE SEQUENCE</scope>
    <source>
        <strain evidence="1">CtML55</strain>
    </source>
</reference>
<keyword evidence="1" id="KW-0282">Flagellum</keyword>
<keyword evidence="1" id="KW-0966">Cell projection</keyword>
<accession>A0A8S5RJG8</accession>